<organism evidence="1 2">
    <name type="scientific">Rosa chinensis</name>
    <name type="common">China rose</name>
    <dbReference type="NCBI Taxonomy" id="74649"/>
    <lineage>
        <taxon>Eukaryota</taxon>
        <taxon>Viridiplantae</taxon>
        <taxon>Streptophyta</taxon>
        <taxon>Embryophyta</taxon>
        <taxon>Tracheophyta</taxon>
        <taxon>Spermatophyta</taxon>
        <taxon>Magnoliopsida</taxon>
        <taxon>eudicotyledons</taxon>
        <taxon>Gunneridae</taxon>
        <taxon>Pentapetalae</taxon>
        <taxon>rosids</taxon>
        <taxon>fabids</taxon>
        <taxon>Rosales</taxon>
        <taxon>Rosaceae</taxon>
        <taxon>Rosoideae</taxon>
        <taxon>Rosoideae incertae sedis</taxon>
        <taxon>Rosa</taxon>
    </lineage>
</organism>
<protein>
    <submittedName>
        <fullName evidence="1">Uncharacterized protein</fullName>
    </submittedName>
</protein>
<dbReference type="OMA" id="ATISIEM"/>
<reference evidence="1 2" key="1">
    <citation type="journal article" date="2018" name="Nat. Genet.">
        <title>The Rosa genome provides new insights in the design of modern roses.</title>
        <authorList>
            <person name="Bendahmane M."/>
        </authorList>
    </citation>
    <scope>NUCLEOTIDE SEQUENCE [LARGE SCALE GENOMIC DNA]</scope>
    <source>
        <strain evidence="2">cv. Old Blush</strain>
    </source>
</reference>
<comment type="caution">
    <text evidence="1">The sequence shown here is derived from an EMBL/GenBank/DDBJ whole genome shotgun (WGS) entry which is preliminary data.</text>
</comment>
<accession>A0A2P6PVL0</accession>
<dbReference type="EMBL" id="PDCK01000044">
    <property type="protein sequence ID" value="PRQ25936.1"/>
    <property type="molecule type" value="Genomic_DNA"/>
</dbReference>
<sequence>MELQEAIADYFGVERVEKHDKYLGLPTEISYSKTEAFSFLIDKVRTRTRGWREKTLSGAGKEIMIKAVAQAIPSYVMNCFEVPKHICSEMHMLMARFWWGEAEEERKIHWVAWEKMCYPKNEGGLGFRDMHVFNLALLAKQGWRIVQNPD</sequence>
<proteinExistence type="predicted"/>
<name>A0A2P6PVL0_ROSCH</name>
<gene>
    <name evidence="1" type="ORF">RchiOBHm_Chr6g0289111</name>
</gene>
<dbReference type="PANTHER" id="PTHR33116">
    <property type="entry name" value="REVERSE TRANSCRIPTASE ZINC-BINDING DOMAIN-CONTAINING PROTEIN-RELATED-RELATED"/>
    <property type="match status" value="1"/>
</dbReference>
<dbReference type="STRING" id="74649.A0A2P6PVL0"/>
<dbReference type="AlphaFoldDB" id="A0A2P6PVL0"/>
<keyword evidence="2" id="KW-1185">Reference proteome</keyword>
<dbReference type="PANTHER" id="PTHR33116:SF86">
    <property type="entry name" value="REVERSE TRANSCRIPTASE DOMAIN-CONTAINING PROTEIN"/>
    <property type="match status" value="1"/>
</dbReference>
<dbReference type="Proteomes" id="UP000238479">
    <property type="component" value="Chromosome 6"/>
</dbReference>
<evidence type="ECO:0000313" key="1">
    <source>
        <dbReference type="EMBL" id="PRQ25936.1"/>
    </source>
</evidence>
<evidence type="ECO:0000313" key="2">
    <source>
        <dbReference type="Proteomes" id="UP000238479"/>
    </source>
</evidence>
<dbReference type="Gramene" id="PRQ25936">
    <property type="protein sequence ID" value="PRQ25936"/>
    <property type="gene ID" value="RchiOBHm_Chr6g0289111"/>
</dbReference>